<reference evidence="1 2" key="1">
    <citation type="submission" date="2013-02" db="EMBL/GenBank/DDBJ databases">
        <title>Comparitive Sequence Analysis of H. pylori Isolates.</title>
        <authorList>
            <person name="Blanchard T.G."/>
            <person name="Czinn S.J."/>
            <person name="McCracken C.M."/>
            <person name="Abolude K.A."/>
            <person name="Shefchek K.S."/>
            <person name="Maroo A.M."/>
            <person name="Santana-Cruz I.S."/>
            <person name="Tallon L.J."/>
            <person name="Ficke F.W.F."/>
        </authorList>
    </citation>
    <scope>NUCLEOTIDE SEQUENCE [LARGE SCALE GENOMIC DNA]</scope>
    <source>
        <strain evidence="1 2">Hp H-1</strain>
    </source>
</reference>
<protein>
    <submittedName>
        <fullName evidence="1">Uncharacterized protein</fullName>
    </submittedName>
</protein>
<evidence type="ECO:0000313" key="2">
    <source>
        <dbReference type="Proteomes" id="UP000011947"/>
    </source>
</evidence>
<comment type="caution">
    <text evidence="1">The sequence shown here is derived from an EMBL/GenBank/DDBJ whole genome shotgun (WGS) entry which is preliminary data.</text>
</comment>
<sequence>MSFQNKSLQANLSLTALSLVGLALFKRSLQKSLKIVLMVIILKF</sequence>
<dbReference type="AlphaFoldDB" id="M7SW84"/>
<organism evidence="1 2">
    <name type="scientific">Helicobacter pylori Hp H-1</name>
    <dbReference type="NCBI Taxonomy" id="992058"/>
    <lineage>
        <taxon>Bacteria</taxon>
        <taxon>Pseudomonadati</taxon>
        <taxon>Campylobacterota</taxon>
        <taxon>Epsilonproteobacteria</taxon>
        <taxon>Campylobacterales</taxon>
        <taxon>Helicobacteraceae</taxon>
        <taxon>Helicobacter</taxon>
    </lineage>
</organism>
<evidence type="ECO:0000313" key="1">
    <source>
        <dbReference type="EMBL" id="EMR58850.1"/>
    </source>
</evidence>
<dbReference type="PATRIC" id="fig|992058.3.peg.820"/>
<proteinExistence type="predicted"/>
<dbReference type="EMBL" id="AOTX01000025">
    <property type="protein sequence ID" value="EMR58850.1"/>
    <property type="molecule type" value="Genomic_DNA"/>
</dbReference>
<dbReference type="Proteomes" id="UP000011947">
    <property type="component" value="Unassembled WGS sequence"/>
</dbReference>
<gene>
    <name evidence="1" type="ORF">HPHPH1_0818</name>
</gene>
<name>M7SW84_HELPX</name>
<accession>M7SW84</accession>